<dbReference type="AlphaFoldDB" id="A0AAQ3T337"/>
<keyword evidence="2" id="KW-1185">Reference proteome</keyword>
<name>A0AAQ3T337_PASNO</name>
<dbReference type="EMBL" id="CP144747">
    <property type="protein sequence ID" value="WVZ64314.1"/>
    <property type="molecule type" value="Genomic_DNA"/>
</dbReference>
<accession>A0AAQ3T337</accession>
<evidence type="ECO:0000313" key="1">
    <source>
        <dbReference type="EMBL" id="WVZ64314.1"/>
    </source>
</evidence>
<evidence type="ECO:0000313" key="2">
    <source>
        <dbReference type="Proteomes" id="UP001341281"/>
    </source>
</evidence>
<gene>
    <name evidence="1" type="ORF">U9M48_013853</name>
</gene>
<reference evidence="1 2" key="1">
    <citation type="submission" date="2024-02" db="EMBL/GenBank/DDBJ databases">
        <title>High-quality chromosome-scale genome assembly of Pensacola bahiagrass (Paspalum notatum Flugge var. saurae).</title>
        <authorList>
            <person name="Vega J.M."/>
            <person name="Podio M."/>
            <person name="Orjuela J."/>
            <person name="Siena L.A."/>
            <person name="Pessino S.C."/>
            <person name="Combes M.C."/>
            <person name="Mariac C."/>
            <person name="Albertini E."/>
            <person name="Pupilli F."/>
            <person name="Ortiz J.P.A."/>
            <person name="Leblanc O."/>
        </authorList>
    </citation>
    <scope>NUCLEOTIDE SEQUENCE [LARGE SCALE GENOMIC DNA]</scope>
    <source>
        <strain evidence="1">R1</strain>
        <tissue evidence="1">Leaf</tissue>
    </source>
</reference>
<dbReference type="Proteomes" id="UP001341281">
    <property type="component" value="Chromosome 03"/>
</dbReference>
<protein>
    <submittedName>
        <fullName evidence="1">Uncharacterized protein</fullName>
    </submittedName>
</protein>
<proteinExistence type="predicted"/>
<sequence>MIVESGGVSLDTLVSDAEFPCLCRWTAEYVSDEAVKLCLQDCAINIQKGSSDGHSGFRVRK</sequence>
<organism evidence="1 2">
    <name type="scientific">Paspalum notatum var. saurae</name>
    <dbReference type="NCBI Taxonomy" id="547442"/>
    <lineage>
        <taxon>Eukaryota</taxon>
        <taxon>Viridiplantae</taxon>
        <taxon>Streptophyta</taxon>
        <taxon>Embryophyta</taxon>
        <taxon>Tracheophyta</taxon>
        <taxon>Spermatophyta</taxon>
        <taxon>Magnoliopsida</taxon>
        <taxon>Liliopsida</taxon>
        <taxon>Poales</taxon>
        <taxon>Poaceae</taxon>
        <taxon>PACMAD clade</taxon>
        <taxon>Panicoideae</taxon>
        <taxon>Andropogonodae</taxon>
        <taxon>Paspaleae</taxon>
        <taxon>Paspalinae</taxon>
        <taxon>Paspalum</taxon>
    </lineage>
</organism>